<dbReference type="Gene3D" id="3.30.450.180">
    <property type="match status" value="1"/>
</dbReference>
<keyword evidence="2 6" id="KW-0812">Transmembrane</keyword>
<feature type="transmembrane region" description="Helical" evidence="6">
    <location>
        <begin position="530"/>
        <end position="548"/>
    </location>
</feature>
<name>A0ABN2G3K5_9ACTN</name>
<feature type="transmembrane region" description="Helical" evidence="6">
    <location>
        <begin position="765"/>
        <end position="783"/>
    </location>
</feature>
<evidence type="ECO:0000256" key="5">
    <source>
        <dbReference type="SAM" id="MobiDB-lite"/>
    </source>
</evidence>
<feature type="transmembrane region" description="Helical" evidence="6">
    <location>
        <begin position="361"/>
        <end position="386"/>
    </location>
</feature>
<dbReference type="InterPro" id="IPR002293">
    <property type="entry name" value="AA/rel_permease1"/>
</dbReference>
<dbReference type="Gene3D" id="1.20.1740.10">
    <property type="entry name" value="Amino acid/polyamine transporter I"/>
    <property type="match status" value="1"/>
</dbReference>
<feature type="region of interest" description="Disordered" evidence="5">
    <location>
        <begin position="798"/>
        <end position="832"/>
    </location>
</feature>
<feature type="transmembrane region" description="Helical" evidence="6">
    <location>
        <begin position="693"/>
        <end position="720"/>
    </location>
</feature>
<evidence type="ECO:0000256" key="3">
    <source>
        <dbReference type="ARBA" id="ARBA00022989"/>
    </source>
</evidence>
<dbReference type="SUPFAM" id="SSF47413">
    <property type="entry name" value="lambda repressor-like DNA-binding domains"/>
    <property type="match status" value="1"/>
</dbReference>
<dbReference type="InterPro" id="IPR001387">
    <property type="entry name" value="Cro/C1-type_HTH"/>
</dbReference>
<dbReference type="Pfam" id="PF17765">
    <property type="entry name" value="MLTR_LBD"/>
    <property type="match status" value="1"/>
</dbReference>
<dbReference type="CDD" id="cd00093">
    <property type="entry name" value="HTH_XRE"/>
    <property type="match status" value="1"/>
</dbReference>
<feature type="transmembrane region" description="Helical" evidence="6">
    <location>
        <begin position="623"/>
        <end position="648"/>
    </location>
</feature>
<dbReference type="InterPro" id="IPR010982">
    <property type="entry name" value="Lambda_DNA-bd_dom_sf"/>
</dbReference>
<dbReference type="Proteomes" id="UP001499947">
    <property type="component" value="Unassembled WGS sequence"/>
</dbReference>
<keyword evidence="4 6" id="KW-0472">Membrane</keyword>
<evidence type="ECO:0000256" key="1">
    <source>
        <dbReference type="ARBA" id="ARBA00004141"/>
    </source>
</evidence>
<comment type="caution">
    <text evidence="8">The sequence shown here is derived from an EMBL/GenBank/DDBJ whole genome shotgun (WGS) entry which is preliminary data.</text>
</comment>
<evidence type="ECO:0000313" key="9">
    <source>
        <dbReference type="Proteomes" id="UP001499947"/>
    </source>
</evidence>
<reference evidence="8 9" key="1">
    <citation type="journal article" date="2019" name="Int. J. Syst. Evol. Microbiol.">
        <title>The Global Catalogue of Microorganisms (GCM) 10K type strain sequencing project: providing services to taxonomists for standard genome sequencing and annotation.</title>
        <authorList>
            <consortium name="The Broad Institute Genomics Platform"/>
            <consortium name="The Broad Institute Genome Sequencing Center for Infectious Disease"/>
            <person name="Wu L."/>
            <person name="Ma J."/>
        </authorList>
    </citation>
    <scope>NUCLEOTIDE SEQUENCE [LARGE SCALE GENOMIC DNA]</scope>
    <source>
        <strain evidence="8 9">JCM 13244</strain>
    </source>
</reference>
<feature type="transmembrane region" description="Helical" evidence="6">
    <location>
        <begin position="392"/>
        <end position="411"/>
    </location>
</feature>
<dbReference type="PROSITE" id="PS50943">
    <property type="entry name" value="HTH_CROC1"/>
    <property type="match status" value="1"/>
</dbReference>
<feature type="transmembrane region" description="Helical" evidence="6">
    <location>
        <begin position="464"/>
        <end position="481"/>
    </location>
</feature>
<comment type="subcellular location">
    <subcellularLocation>
        <location evidence="1">Membrane</location>
        <topology evidence="1">Multi-pass membrane protein</topology>
    </subcellularLocation>
</comment>
<keyword evidence="3 6" id="KW-1133">Transmembrane helix</keyword>
<evidence type="ECO:0000256" key="2">
    <source>
        <dbReference type="ARBA" id="ARBA00022692"/>
    </source>
</evidence>
<feature type="transmembrane region" description="Helical" evidence="6">
    <location>
        <begin position="569"/>
        <end position="591"/>
    </location>
</feature>
<dbReference type="PANTHER" id="PTHR35010">
    <property type="entry name" value="BLL4672 PROTEIN-RELATED"/>
    <property type="match status" value="1"/>
</dbReference>
<feature type="transmembrane region" description="Helical" evidence="6">
    <location>
        <begin position="488"/>
        <end position="510"/>
    </location>
</feature>
<feature type="domain" description="HTH cro/C1-type" evidence="7">
    <location>
        <begin position="33"/>
        <end position="84"/>
    </location>
</feature>
<gene>
    <name evidence="8" type="ORF">GCM10009680_00630</name>
</gene>
<dbReference type="Pfam" id="PF13560">
    <property type="entry name" value="HTH_31"/>
    <property type="match status" value="1"/>
</dbReference>
<evidence type="ECO:0000259" key="7">
    <source>
        <dbReference type="PROSITE" id="PS50943"/>
    </source>
</evidence>
<dbReference type="InterPro" id="IPR041413">
    <property type="entry name" value="MLTR_LBD"/>
</dbReference>
<protein>
    <recommendedName>
        <fullName evidence="7">HTH cro/C1-type domain-containing protein</fullName>
    </recommendedName>
</protein>
<dbReference type="SMART" id="SM00530">
    <property type="entry name" value="HTH_XRE"/>
    <property type="match status" value="1"/>
</dbReference>
<sequence length="832" mass="90355">MGHGEPEIKSFLKARRAALDPAELGLPEGVVRRRVRGLRREEVAQLAGISVDYYTRIEQGRAPAISDSVVDGLARALRLTPSEHTYLRNITLPRRRGATDPDPRPRVRPEIQQLLNAMDGNVPAYVYGPAMDVLAWNRLGTQLCIDYPAIPEERRNGPLLVFLDPRLKEIHPNWAEVADDTVAGLRAEVGRHPGSSRVCRVIHELLERSEEFRRRWEAQEVQERTRGVKRFRHPEMGELVLRFEAFVLPADPGQMLCTYTADEGSATAEALKVLAGAAAVAGPPGPPPRAAAPRPALRPDPVSSNLLDATGKFPYFQLLSRWRARAMEVRMSGTEGGFVRRIGLFQATAINMSQMCGIGPFVTIPLMVAAFGGPQAVIGFVAGAVLALADGLIWAELGASLPGAGGSYVYLRQAFQYRSGKLMPFLFVWTAMLFIPLIMSTGVVGLVQYLGYLWPDMTQTQGDLVGLGVIVLVVGLLWRGVEHIARITAVMWCVMIASVVLVIVAAFSHFDAGQAFTYPAHAFELTSGHFWTGFAAGLTIGIYDYLGYNTAAYMGAEIKDPGRTLPRAIVTSIAGIMGIYLLLQIGTLGVVDWHEMTEPGSVASQSVASAVLEETWGKGAADVVTVLILITAFASVFAGLLGGSRVPYDAARERVFFRPYGTLHPRHRFPMLGLATMGVVTAIGFLIGRHTDLATLIQLLTTVMVIVQALAQIVAVTVLRRRQPGLRRPYRMWLYPLPSVVALVGWVVIYGYADKNSPGRHPIEWSLAWVAAGCVAFVLWARVEKVWPFGPKEISEEYAAGADPDAEGDTPGTSGTPGTPGVAKARGTTGDA</sequence>
<feature type="transmembrane region" description="Helical" evidence="6">
    <location>
        <begin position="423"/>
        <end position="452"/>
    </location>
</feature>
<proteinExistence type="predicted"/>
<accession>A0ABN2G3K5</accession>
<evidence type="ECO:0000256" key="4">
    <source>
        <dbReference type="ARBA" id="ARBA00023136"/>
    </source>
</evidence>
<dbReference type="Pfam" id="PF13520">
    <property type="entry name" value="AA_permease_2"/>
    <property type="match status" value="1"/>
</dbReference>
<organism evidence="8 9">
    <name type="scientific">Streptomyces yatensis</name>
    <dbReference type="NCBI Taxonomy" id="155177"/>
    <lineage>
        <taxon>Bacteria</taxon>
        <taxon>Bacillati</taxon>
        <taxon>Actinomycetota</taxon>
        <taxon>Actinomycetes</taxon>
        <taxon>Kitasatosporales</taxon>
        <taxon>Streptomycetaceae</taxon>
        <taxon>Streptomyces</taxon>
        <taxon>Streptomyces violaceusniger group</taxon>
    </lineage>
</organism>
<evidence type="ECO:0000313" key="8">
    <source>
        <dbReference type="EMBL" id="GAA1664807.1"/>
    </source>
</evidence>
<dbReference type="Gene3D" id="1.10.260.40">
    <property type="entry name" value="lambda repressor-like DNA-binding domains"/>
    <property type="match status" value="1"/>
</dbReference>
<keyword evidence="9" id="KW-1185">Reference proteome</keyword>
<feature type="compositionally biased region" description="Low complexity" evidence="5">
    <location>
        <begin position="810"/>
        <end position="821"/>
    </location>
</feature>
<feature type="transmembrane region" description="Helical" evidence="6">
    <location>
        <begin position="732"/>
        <end position="753"/>
    </location>
</feature>
<feature type="transmembrane region" description="Helical" evidence="6">
    <location>
        <begin position="669"/>
        <end position="687"/>
    </location>
</feature>
<evidence type="ECO:0000256" key="6">
    <source>
        <dbReference type="SAM" id="Phobius"/>
    </source>
</evidence>
<dbReference type="PANTHER" id="PTHR35010:SF2">
    <property type="entry name" value="BLL4672 PROTEIN"/>
    <property type="match status" value="1"/>
</dbReference>
<dbReference type="EMBL" id="BAAALR010000002">
    <property type="protein sequence ID" value="GAA1664807.1"/>
    <property type="molecule type" value="Genomic_DNA"/>
</dbReference>